<dbReference type="PANTHER" id="PTHR11133:SF22">
    <property type="entry name" value="ALPHA-AMINOADIPIC SEMIALDEHYDE SYNTHASE, MITOCHONDRIAL"/>
    <property type="match status" value="1"/>
</dbReference>
<evidence type="ECO:0000259" key="8">
    <source>
        <dbReference type="SMART" id="SM01002"/>
    </source>
</evidence>
<dbReference type="Pfam" id="PF05222">
    <property type="entry name" value="AlaDh_PNT_N"/>
    <property type="match status" value="1"/>
</dbReference>
<gene>
    <name evidence="10" type="ORF">I303_104401</name>
</gene>
<dbReference type="Pfam" id="PF16653">
    <property type="entry name" value="Sacchrp_dh_C"/>
    <property type="match status" value="1"/>
</dbReference>
<keyword evidence="3" id="KW-0521">NADP</keyword>
<evidence type="ECO:0000256" key="1">
    <source>
        <dbReference type="ARBA" id="ARBA00004682"/>
    </source>
</evidence>
<sequence>MIRSIRTRIALRNPFFMSTMPKRDLTTLGLRREDPKRIWERRTALTPDAVKGLLSERPGELAVEVESCARRCFSDTLYTEAGAKVVPALSNEVDVVLGIKEPPLEDVHRLISGSPEGKERKWMMFSHTHKGQEYNTPLLSAFLPPAKGQTLIDHELLTAPSTGKDGKPSRARVAAFGWYAGAVGAGEALSMTGVALLKRGIASPILHLPRPYASGSLAEFKASLKKCGEIVRQSPVSNTKGQGPIVIGITGAGNVSNGAKDMLDDLNVEWVKTDELAILKNARDCKPSEQLCIRVLGRAALIDISQVYACMIPTASYIVGKDGSSFARTEYYRSPEKYKSVFSDKIAPYLTTIINGVGWSSKFPRTISNDEMSALLDSSGGRQKLVAVQDITCDKEGGLEFVNQFTTIDEPYFQGPGGMLISSIDILPSELAADASGHFSSKILPYVRRALFPGSEGNKAAEDDTLEMAKIVDNGKILETHGWLLPKVEAWRSSSTQNGISAKQDESKLANGQQKKRILLMGSGLVAGPAVDVFAARPDVHLAIASNNLSEAKSHIRSRTNVEAISLDVSDEGALAEVVSASDVVVSLLPAPFHPQVAKHCISHSKHLVTASYVSPEMKALDQAAKEKDVLLLGECGLDPGIDSMAAMRILDRVKREGKKVTSFVSWCGGLPEPSASNVPLRYKFSWSPKAVLTAAQNDAHYKMNNEIVKIKGQDLLSKHFPQVKLWPDLQLEGLANRDSMPYAEKYGLGEVDGLRNLFRGTLRYRGFSKLLESFRQFGLLSSEPLKSVPATWEEFFLLSVARQLDYKKSLTAGDVPGALGDLIGDITDQTETMDALKWLSLLPSDASSSPSSIPIPDLRSPVPVDLFAHLLSHKLSYAPGERDTCILHHAFTLAPAGEQNGKLETVTASLICYGDENASAMSVTVGKTLAFAALRVADGLVKQRGVTGPYEREVWEGTLQSLEEVGVVVKEEWS</sequence>
<dbReference type="Gene3D" id="3.40.50.720">
    <property type="entry name" value="NAD(P)-binding Rossmann-like Domain"/>
    <property type="match status" value="3"/>
</dbReference>
<dbReference type="GO" id="GO:0004753">
    <property type="term" value="F:saccharopine dehydrogenase activity"/>
    <property type="evidence" value="ECO:0007669"/>
    <property type="project" value="TreeGrafter"/>
</dbReference>
<evidence type="ECO:0000313" key="10">
    <source>
        <dbReference type="EMBL" id="WWC61816.1"/>
    </source>
</evidence>
<dbReference type="InterPro" id="IPR051168">
    <property type="entry name" value="AASS"/>
</dbReference>
<dbReference type="KEGG" id="kdj:28968319"/>
<dbReference type="Gene3D" id="1.10.1870.10">
    <property type="entry name" value="Domain 3, Saccharopine reductase"/>
    <property type="match status" value="1"/>
</dbReference>
<dbReference type="InterPro" id="IPR005097">
    <property type="entry name" value="Sacchrp_dh_NADP-bd"/>
</dbReference>
<dbReference type="GeneID" id="28968319"/>
<dbReference type="SUPFAM" id="SSF51735">
    <property type="entry name" value="NAD(P)-binding Rossmann-fold domains"/>
    <property type="match status" value="1"/>
</dbReference>
<reference evidence="10" key="1">
    <citation type="submission" date="2013-07" db="EMBL/GenBank/DDBJ databases">
        <authorList>
            <consortium name="The Broad Institute Genome Sequencing Platform"/>
            <person name="Cuomo C."/>
            <person name="Litvintseva A."/>
            <person name="Chen Y."/>
            <person name="Heitman J."/>
            <person name="Sun S."/>
            <person name="Springer D."/>
            <person name="Dromer F."/>
            <person name="Young S.K."/>
            <person name="Zeng Q."/>
            <person name="Gargeya S."/>
            <person name="Fitzgerald M."/>
            <person name="Abouelleil A."/>
            <person name="Alvarado L."/>
            <person name="Berlin A.M."/>
            <person name="Chapman S.B."/>
            <person name="Dewar J."/>
            <person name="Goldberg J."/>
            <person name="Griggs A."/>
            <person name="Gujja S."/>
            <person name="Hansen M."/>
            <person name="Howarth C."/>
            <person name="Imamovic A."/>
            <person name="Larimer J."/>
            <person name="McCowan C."/>
            <person name="Murphy C."/>
            <person name="Pearson M."/>
            <person name="Priest M."/>
            <person name="Roberts A."/>
            <person name="Saif S."/>
            <person name="Shea T."/>
            <person name="Sykes S."/>
            <person name="Wortman J."/>
            <person name="Nusbaum C."/>
            <person name="Birren B."/>
        </authorList>
    </citation>
    <scope>NUCLEOTIDE SEQUENCE</scope>
    <source>
        <strain evidence="10">CBS 10117</strain>
    </source>
</reference>
<evidence type="ECO:0000256" key="2">
    <source>
        <dbReference type="ARBA" id="ARBA00004720"/>
    </source>
</evidence>
<comment type="similarity">
    <text evidence="7">In the C-terminal section; belongs to the saccharopine dehydrogenase family.</text>
</comment>
<evidence type="ECO:0000313" key="11">
    <source>
        <dbReference type="Proteomes" id="UP000078595"/>
    </source>
</evidence>
<dbReference type="SUPFAM" id="SSF52283">
    <property type="entry name" value="Formate/glycerate dehydrogenase catalytic domain-like"/>
    <property type="match status" value="1"/>
</dbReference>
<comment type="pathway">
    <text evidence="1">Amino-acid degradation; L-lysine degradation via saccharopine pathway; glutaryl-CoA from L-lysine: step 1/6.</text>
</comment>
<dbReference type="InterPro" id="IPR007886">
    <property type="entry name" value="AlaDH/PNT_N"/>
</dbReference>
<dbReference type="SMART" id="SM01003">
    <property type="entry name" value="AlaDh_PNT_N"/>
    <property type="match status" value="1"/>
</dbReference>
<dbReference type="SUPFAM" id="SSF55347">
    <property type="entry name" value="Glyceraldehyde-3-phosphate dehydrogenase-like, C-terminal domain"/>
    <property type="match status" value="1"/>
</dbReference>
<evidence type="ECO:0000256" key="3">
    <source>
        <dbReference type="ARBA" id="ARBA00022857"/>
    </source>
</evidence>
<proteinExistence type="inferred from homology"/>
<protein>
    <recommendedName>
        <fullName evidence="12">Saccharopine dehydrogenase (NAD(+), L-glutamate-forming)</fullName>
    </recommendedName>
</protein>
<evidence type="ECO:0000256" key="4">
    <source>
        <dbReference type="ARBA" id="ARBA00023002"/>
    </source>
</evidence>
<evidence type="ECO:0000256" key="6">
    <source>
        <dbReference type="ARBA" id="ARBA00023268"/>
    </source>
</evidence>
<dbReference type="GO" id="GO:0019878">
    <property type="term" value="P:lysine biosynthetic process via aminoadipic acid"/>
    <property type="evidence" value="ECO:0007669"/>
    <property type="project" value="TreeGrafter"/>
</dbReference>
<feature type="domain" description="Alanine dehydrogenase/pyridine nucleotide transhydrogenase NAD(H)-binding" evidence="8">
    <location>
        <begin position="228"/>
        <end position="422"/>
    </location>
</feature>
<evidence type="ECO:0000256" key="7">
    <source>
        <dbReference type="ARBA" id="ARBA00025744"/>
    </source>
</evidence>
<evidence type="ECO:0000259" key="9">
    <source>
        <dbReference type="SMART" id="SM01003"/>
    </source>
</evidence>
<keyword evidence="4" id="KW-0560">Oxidoreductase</keyword>
<dbReference type="Gene3D" id="3.30.360.10">
    <property type="entry name" value="Dihydrodipicolinate Reductase, domain 2"/>
    <property type="match status" value="1"/>
</dbReference>
<accession>A0AAJ8MFT7</accession>
<dbReference type="InterPro" id="IPR032095">
    <property type="entry name" value="Sacchrp_dh-like_C"/>
</dbReference>
<keyword evidence="5" id="KW-0457">Lysine biosynthesis</keyword>
<evidence type="ECO:0000256" key="5">
    <source>
        <dbReference type="ARBA" id="ARBA00023154"/>
    </source>
</evidence>
<dbReference type="RefSeq" id="XP_065825025.1">
    <property type="nucleotide sequence ID" value="XM_065968953.1"/>
</dbReference>
<name>A0AAJ8MFT7_9TREE</name>
<comment type="pathway">
    <text evidence="2">Amino-acid degradation; L-lysine degradation via saccharopine pathway; glutaryl-CoA from L-lysine: step 2/6.</text>
</comment>
<keyword evidence="6" id="KW-0511">Multifunctional enzyme</keyword>
<dbReference type="EMBL" id="CP144534">
    <property type="protein sequence ID" value="WWC61816.1"/>
    <property type="molecule type" value="Genomic_DNA"/>
</dbReference>
<evidence type="ECO:0008006" key="12">
    <source>
        <dbReference type="Google" id="ProtNLM"/>
    </source>
</evidence>
<dbReference type="Pfam" id="PF03435">
    <property type="entry name" value="Sacchrp_dh_NADP"/>
    <property type="match status" value="1"/>
</dbReference>
<keyword evidence="5" id="KW-0028">Amino-acid biosynthesis</keyword>
<dbReference type="InterPro" id="IPR036291">
    <property type="entry name" value="NAD(P)-bd_dom_sf"/>
</dbReference>
<dbReference type="GO" id="GO:0005737">
    <property type="term" value="C:cytoplasm"/>
    <property type="evidence" value="ECO:0007669"/>
    <property type="project" value="TreeGrafter"/>
</dbReference>
<organism evidence="10 11">
    <name type="scientific">Kwoniella dejecticola CBS 10117</name>
    <dbReference type="NCBI Taxonomy" id="1296121"/>
    <lineage>
        <taxon>Eukaryota</taxon>
        <taxon>Fungi</taxon>
        <taxon>Dikarya</taxon>
        <taxon>Basidiomycota</taxon>
        <taxon>Agaricomycotina</taxon>
        <taxon>Tremellomycetes</taxon>
        <taxon>Tremellales</taxon>
        <taxon>Cryptococcaceae</taxon>
        <taxon>Kwoniella</taxon>
    </lineage>
</organism>
<dbReference type="PANTHER" id="PTHR11133">
    <property type="entry name" value="SACCHAROPINE DEHYDROGENASE"/>
    <property type="match status" value="1"/>
</dbReference>
<dbReference type="SMART" id="SM01002">
    <property type="entry name" value="AlaDh_PNT_C"/>
    <property type="match status" value="1"/>
</dbReference>
<dbReference type="FunFam" id="3.40.50.720:FF:000072">
    <property type="entry name" value="Saccharopine dehydrogenase [NADP(+), L-glutamate-forming]"/>
    <property type="match status" value="1"/>
</dbReference>
<dbReference type="InterPro" id="IPR007698">
    <property type="entry name" value="AlaDH/PNT_NAD(H)-bd"/>
</dbReference>
<dbReference type="FunFam" id="3.30.360.10:FF:000008">
    <property type="entry name" value="Alpha-aminoadipic semialdehyde synthase, mitochondrial"/>
    <property type="match status" value="1"/>
</dbReference>
<feature type="domain" description="Alanine dehydrogenase/pyridine nucleotide transhydrogenase N-terminal" evidence="9">
    <location>
        <begin position="29"/>
        <end position="183"/>
    </location>
</feature>
<keyword evidence="11" id="KW-1185">Reference proteome</keyword>
<dbReference type="AlphaFoldDB" id="A0AAJ8MFT7"/>
<reference evidence="10" key="2">
    <citation type="submission" date="2024-02" db="EMBL/GenBank/DDBJ databases">
        <title>Comparative genomics of Cryptococcus and Kwoniella reveals pathogenesis evolution and contrasting modes of karyotype evolution via chromosome fusion or intercentromeric recombination.</title>
        <authorList>
            <person name="Coelho M.A."/>
            <person name="David-Palma M."/>
            <person name="Shea T."/>
            <person name="Bowers K."/>
            <person name="McGinley-Smith S."/>
            <person name="Mohammad A.W."/>
            <person name="Gnirke A."/>
            <person name="Yurkov A.M."/>
            <person name="Nowrousian M."/>
            <person name="Sun S."/>
            <person name="Cuomo C.A."/>
            <person name="Heitman J."/>
        </authorList>
    </citation>
    <scope>NUCLEOTIDE SEQUENCE</scope>
    <source>
        <strain evidence="10">CBS 10117</strain>
    </source>
</reference>
<dbReference type="Proteomes" id="UP000078595">
    <property type="component" value="Chromosome 5"/>
</dbReference>